<sequence length="650" mass="68396">MHVYPFSAVVGSDDLALALSLCAVSPSIGGVLVRGEKGTAKSTTVRAQAALLPQVTEVAGCRFACDPAAPDPSCPDGPHPHGAAAQTRSARLVELPVGATEDRVTGSLHLQKALSGGTAEYEPGLLARAHRGVLYVDEVNLLHDHLVDLLLDAAAMGRCSVERDGVSVSHAARFVLVGTMNPEEGELRPQLLDRFGLTVEVAAPRDPQVRAEIVRRRLAFDADPVSFVAGWADAEAELARRLAAARERLPHVRLGDDALVAIAEVCAAFDVDGMRADLVTAKTAVAHAAWAGRDEVTREDIAVAARLALPHRRRRNPFDEPGMDETLLDELLGDRAPEPDPDDPDPDDPGPGPGGAGPDGPGGGEATPDRDDRAAGAGAATSVATPAEPYRTRLFTADRTGRGTAGRRSRARTTVGRTVGERRADTGPIHLPATIRATAAHPCAFSVAGTTETAHGWQVRRKVVEGREANLVLLCVDASGSMAARQRMTQVKTAILSLLLDAYRRRDTVGLVTFRGDRAVLALPPTNSVDVAAARLRELPAGGRTPLAEGLLEAAETIRRHRLREPDRRALLVVVTDGRATAGADAVARSLAAADRIATAGIDAVVVDSETGRFRMGLAARLAERLGAEHVPVGEVHADALTTVVRGRAA</sequence>
<dbReference type="PANTHER" id="PTHR35023">
    <property type="entry name" value="CHELATASE-RELATED"/>
    <property type="match status" value="1"/>
</dbReference>
<dbReference type="RefSeq" id="WP_096824235.1">
    <property type="nucleotide sequence ID" value="NZ_JABFDS010000011.1"/>
</dbReference>
<feature type="compositionally biased region" description="Low complexity" evidence="5">
    <location>
        <begin position="375"/>
        <end position="387"/>
    </location>
</feature>
<evidence type="ECO:0000259" key="6">
    <source>
        <dbReference type="PROSITE" id="PS50234"/>
    </source>
</evidence>
<feature type="compositionally biased region" description="Gly residues" evidence="5">
    <location>
        <begin position="353"/>
        <end position="365"/>
    </location>
</feature>
<organism evidence="7 8">
    <name type="scientific">Rhodococcus ruber</name>
    <dbReference type="NCBI Taxonomy" id="1830"/>
    <lineage>
        <taxon>Bacteria</taxon>
        <taxon>Bacillati</taxon>
        <taxon>Actinomycetota</taxon>
        <taxon>Actinomycetes</taxon>
        <taxon>Mycobacteriales</taxon>
        <taxon>Nocardiaceae</taxon>
        <taxon>Rhodococcus</taxon>
    </lineage>
</organism>
<dbReference type="EMBL" id="CCSD01000043">
    <property type="protein sequence ID" value="CDZ87625.1"/>
    <property type="molecule type" value="Genomic_DNA"/>
</dbReference>
<dbReference type="PROSITE" id="PS50234">
    <property type="entry name" value="VWFA"/>
    <property type="match status" value="1"/>
</dbReference>
<feature type="compositionally biased region" description="Acidic residues" evidence="5">
    <location>
        <begin position="339"/>
        <end position="348"/>
    </location>
</feature>
<reference evidence="7 8" key="1">
    <citation type="journal article" date="2014" name="Genome Announc.">
        <title>Draft Genome Sequence of Propane- and Butane-Oxidizing Actinobacterium Rhodococcus ruber IEGM 231.</title>
        <authorList>
            <person name="Ivshina I.B."/>
            <person name="Kuyukina M.S."/>
            <person name="Krivoruchko A.V."/>
            <person name="Barbe V."/>
            <person name="Fischer C."/>
        </authorList>
    </citation>
    <scope>NUCLEOTIDE SEQUENCE [LARGE SCALE GENOMIC DNA]</scope>
</reference>
<dbReference type="SMART" id="SM00327">
    <property type="entry name" value="VWA"/>
    <property type="match status" value="1"/>
</dbReference>
<dbReference type="Gene3D" id="3.40.50.300">
    <property type="entry name" value="P-loop containing nucleotide triphosphate hydrolases"/>
    <property type="match status" value="1"/>
</dbReference>
<evidence type="ECO:0000256" key="4">
    <source>
        <dbReference type="ARBA" id="ARBA00030759"/>
    </source>
</evidence>
<evidence type="ECO:0000313" key="7">
    <source>
        <dbReference type="EMBL" id="CDZ87625.1"/>
    </source>
</evidence>
<dbReference type="InterPro" id="IPR036465">
    <property type="entry name" value="vWFA_dom_sf"/>
</dbReference>
<gene>
    <name evidence="7" type="ORF">RHRU231_330082</name>
</gene>
<accession>A0A098BHB2</accession>
<dbReference type="Gene3D" id="3.40.50.410">
    <property type="entry name" value="von Willebrand factor, type A domain"/>
    <property type="match status" value="1"/>
</dbReference>
<dbReference type="Pfam" id="PF13519">
    <property type="entry name" value="VWA_2"/>
    <property type="match status" value="1"/>
</dbReference>
<dbReference type="InterPro" id="IPR041628">
    <property type="entry name" value="ChlI/MoxR_AAA_lid"/>
</dbReference>
<evidence type="ECO:0000256" key="1">
    <source>
        <dbReference type="ARBA" id="ARBA00005799"/>
    </source>
</evidence>
<evidence type="ECO:0000256" key="3">
    <source>
        <dbReference type="ARBA" id="ARBA00022840"/>
    </source>
</evidence>
<evidence type="ECO:0000256" key="2">
    <source>
        <dbReference type="ARBA" id="ARBA00022741"/>
    </source>
</evidence>
<feature type="domain" description="VWFA" evidence="6">
    <location>
        <begin position="471"/>
        <end position="607"/>
    </location>
</feature>
<feature type="region of interest" description="Disordered" evidence="5">
    <location>
        <begin position="332"/>
        <end position="417"/>
    </location>
</feature>
<dbReference type="SUPFAM" id="SSF52540">
    <property type="entry name" value="P-loop containing nucleoside triphosphate hydrolases"/>
    <property type="match status" value="1"/>
</dbReference>
<dbReference type="AlphaFoldDB" id="A0A098BHB2"/>
<keyword evidence="2" id="KW-0547">Nucleotide-binding</keyword>
<dbReference type="InterPro" id="IPR027417">
    <property type="entry name" value="P-loop_NTPase"/>
</dbReference>
<dbReference type="Pfam" id="PF17863">
    <property type="entry name" value="AAA_lid_2"/>
    <property type="match status" value="1"/>
</dbReference>
<keyword evidence="3" id="KW-0067">ATP-binding</keyword>
<dbReference type="eggNOG" id="COG1240">
    <property type="taxonomic scope" value="Bacteria"/>
</dbReference>
<dbReference type="Gene3D" id="1.10.8.80">
    <property type="entry name" value="Magnesium chelatase subunit I, C-Terminal domain"/>
    <property type="match status" value="1"/>
</dbReference>
<evidence type="ECO:0000313" key="8">
    <source>
        <dbReference type="Proteomes" id="UP000042997"/>
    </source>
</evidence>
<dbReference type="SUPFAM" id="SSF53300">
    <property type="entry name" value="vWA-like"/>
    <property type="match status" value="1"/>
</dbReference>
<dbReference type="GO" id="GO:0005524">
    <property type="term" value="F:ATP binding"/>
    <property type="evidence" value="ECO:0007669"/>
    <property type="project" value="UniProtKB-KW"/>
</dbReference>
<protein>
    <recommendedName>
        <fullName evidence="4">Mg-protoporphyrin IX chelatase</fullName>
    </recommendedName>
</protein>
<dbReference type="CDD" id="cd01451">
    <property type="entry name" value="vWA_Magnesium_chelatase"/>
    <property type="match status" value="1"/>
</dbReference>
<proteinExistence type="inferred from homology"/>
<dbReference type="SMART" id="SM00382">
    <property type="entry name" value="AAA"/>
    <property type="match status" value="1"/>
</dbReference>
<evidence type="ECO:0000256" key="5">
    <source>
        <dbReference type="SAM" id="MobiDB-lite"/>
    </source>
</evidence>
<dbReference type="Proteomes" id="UP000042997">
    <property type="component" value="Unassembled WGS sequence"/>
</dbReference>
<dbReference type="Pfam" id="PF01078">
    <property type="entry name" value="Mg_chelatase"/>
    <property type="match status" value="1"/>
</dbReference>
<name>A0A098BHB2_9NOCA</name>
<dbReference type="InterPro" id="IPR000523">
    <property type="entry name" value="Mg_chelatse_chII-like_cat_dom"/>
</dbReference>
<dbReference type="InterPro" id="IPR041702">
    <property type="entry name" value="BchD/ChlD_VWA"/>
</dbReference>
<comment type="similarity">
    <text evidence="1">Belongs to the Mg-chelatase subunits D/I family.</text>
</comment>
<dbReference type="eggNOG" id="COG1239">
    <property type="taxonomic scope" value="Bacteria"/>
</dbReference>
<dbReference type="InterPro" id="IPR052989">
    <property type="entry name" value="Mg-chelatase_DI-like"/>
</dbReference>
<dbReference type="OrthoDB" id="9775079at2"/>
<dbReference type="PANTHER" id="PTHR35023:SF1">
    <property type="entry name" value="MG-PROTOPORPHYRIN IX CHELATASE"/>
    <property type="match status" value="1"/>
</dbReference>
<dbReference type="InterPro" id="IPR002035">
    <property type="entry name" value="VWF_A"/>
</dbReference>
<dbReference type="InterPro" id="IPR003593">
    <property type="entry name" value="AAA+_ATPase"/>
</dbReference>